<dbReference type="EMBL" id="JACJIA010000015">
    <property type="protein sequence ID" value="MBA8956243.1"/>
    <property type="molecule type" value="Genomic_DNA"/>
</dbReference>
<dbReference type="Proteomes" id="UP000572680">
    <property type="component" value="Unassembled WGS sequence"/>
</dbReference>
<accession>A0A7W3LXR4</accession>
<reference evidence="1 2" key="1">
    <citation type="submission" date="2020-08" db="EMBL/GenBank/DDBJ databases">
        <title>Genomic Encyclopedia of Type Strains, Phase IV (KMG-IV): sequencing the most valuable type-strain genomes for metagenomic binning, comparative biology and taxonomic classification.</title>
        <authorList>
            <person name="Goeker M."/>
        </authorList>
    </citation>
    <scope>NUCLEOTIDE SEQUENCE [LARGE SCALE GENOMIC DNA]</scope>
    <source>
        <strain evidence="1 2">DSM 44197</strain>
    </source>
</reference>
<dbReference type="AlphaFoldDB" id="A0A7W3LXR4"/>
<sequence length="130" mass="14187">MADHRPLFLAAGLAVGALGAFTLVGVDGQLRRTGVVSTAYQPAPTYPGRARYSASVVRVETWLLRRDRPYELWIARGPEPTYGHSITIGGLGHGERPRIASADWRHDGVRVRFTTGHEVRVPAGKFLGGR</sequence>
<comment type="caution">
    <text evidence="1">The sequence shown here is derived from an EMBL/GenBank/DDBJ whole genome shotgun (WGS) entry which is preliminary data.</text>
</comment>
<name>A0A7W3LXR4_ACTNM</name>
<evidence type="ECO:0000313" key="2">
    <source>
        <dbReference type="Proteomes" id="UP000572680"/>
    </source>
</evidence>
<dbReference type="RefSeq" id="WP_182848185.1">
    <property type="nucleotide sequence ID" value="NZ_BAAALP010000129.1"/>
</dbReference>
<keyword evidence="2" id="KW-1185">Reference proteome</keyword>
<proteinExistence type="predicted"/>
<organism evidence="1 2">
    <name type="scientific">Actinomadura namibiensis</name>
    <dbReference type="NCBI Taxonomy" id="182080"/>
    <lineage>
        <taxon>Bacteria</taxon>
        <taxon>Bacillati</taxon>
        <taxon>Actinomycetota</taxon>
        <taxon>Actinomycetes</taxon>
        <taxon>Streptosporangiales</taxon>
        <taxon>Thermomonosporaceae</taxon>
        <taxon>Actinomadura</taxon>
    </lineage>
</organism>
<gene>
    <name evidence="1" type="ORF">HNR61_007925</name>
</gene>
<evidence type="ECO:0000313" key="1">
    <source>
        <dbReference type="EMBL" id="MBA8956243.1"/>
    </source>
</evidence>
<protein>
    <submittedName>
        <fullName evidence="1">Uncharacterized protein</fullName>
    </submittedName>
</protein>